<keyword evidence="4" id="KW-1185">Reference proteome</keyword>
<feature type="transmembrane region" description="Helical" evidence="2">
    <location>
        <begin position="341"/>
        <end position="361"/>
    </location>
</feature>
<comment type="caution">
    <text evidence="3">The sequence shown here is derived from an EMBL/GenBank/DDBJ whole genome shotgun (WGS) entry which is preliminary data.</text>
</comment>
<evidence type="ECO:0000313" key="4">
    <source>
        <dbReference type="Proteomes" id="UP000750711"/>
    </source>
</evidence>
<feature type="region of interest" description="Disordered" evidence="1">
    <location>
        <begin position="118"/>
        <end position="137"/>
    </location>
</feature>
<dbReference type="PANTHER" id="PTHR35392">
    <property type="entry name" value="ZN(II)2CYS6 TRANSCRIPTION FACTOR (EUROFUNG)-RELATED-RELATED"/>
    <property type="match status" value="1"/>
</dbReference>
<keyword evidence="2" id="KW-1133">Transmembrane helix</keyword>
<keyword evidence="2" id="KW-0472">Membrane</keyword>
<reference evidence="3" key="1">
    <citation type="submission" date="2021-03" db="EMBL/GenBank/DDBJ databases">
        <title>Comparative genomics and phylogenomic investigation of the class Geoglossomycetes provide insights into ecological specialization and systematics.</title>
        <authorList>
            <person name="Melie T."/>
            <person name="Pirro S."/>
            <person name="Miller A.N."/>
            <person name="Quandt A."/>
        </authorList>
    </citation>
    <scope>NUCLEOTIDE SEQUENCE</scope>
    <source>
        <strain evidence="3">CAQ_001_2017</strain>
    </source>
</reference>
<dbReference type="AlphaFoldDB" id="A0A9P8RSS0"/>
<proteinExistence type="predicted"/>
<gene>
    <name evidence="3" type="ORF">GP486_001277</name>
</gene>
<dbReference type="Proteomes" id="UP000750711">
    <property type="component" value="Unassembled WGS sequence"/>
</dbReference>
<evidence type="ECO:0000256" key="1">
    <source>
        <dbReference type="SAM" id="MobiDB-lite"/>
    </source>
</evidence>
<protein>
    <submittedName>
        <fullName evidence="3">Uncharacterized protein</fullName>
    </submittedName>
</protein>
<name>A0A9P8RSS0_9PEZI</name>
<keyword evidence="2" id="KW-0812">Transmembrane</keyword>
<sequence length="437" mass="49628">MDIPSSFQEEIDWVFDHASSREAAESQAINDPEFDFLAEPPYEIERAQAAPNRSRRLSDHVIWNSVAPESDPFQLDILTKPISNTVDLTKDSGIGWELTRKNKQVSEMDTLEGHRLAKHTRQANKEEPSKGGVRALDDGLNVFHSNSNVPVRIKKRREYGPERRKEVSEVRGIAACIQCRFRKKTSGTNLLLHPRRGAEIIRQDGLMETIYISAVGSTEDVPVLEVSVTKAQLVERAWNSCTGTYETRQYLGYMLAPNALPSSESLIRFAMERLFFVVDRPRGTASRICDKVSGDWFIAPSAINSQLEALIGKLVGDVERGFVRELERVVLDTSSGTRNRVLTLFLSVWILGHVYAFFAAVSSAYGDRKEKEFFDYMNRLSCAIRHARFRSSHPLDEVNWSKIPDYTIIGNDPTLLKTMSEIRAWEKGKYRPDCVPW</sequence>
<evidence type="ECO:0000256" key="2">
    <source>
        <dbReference type="SAM" id="Phobius"/>
    </source>
</evidence>
<dbReference type="EMBL" id="JAGHQM010000107">
    <property type="protein sequence ID" value="KAH0565333.1"/>
    <property type="molecule type" value="Genomic_DNA"/>
</dbReference>
<organism evidence="3 4">
    <name type="scientific">Trichoglossum hirsutum</name>
    <dbReference type="NCBI Taxonomy" id="265104"/>
    <lineage>
        <taxon>Eukaryota</taxon>
        <taxon>Fungi</taxon>
        <taxon>Dikarya</taxon>
        <taxon>Ascomycota</taxon>
        <taxon>Pezizomycotina</taxon>
        <taxon>Geoglossomycetes</taxon>
        <taxon>Geoglossales</taxon>
        <taxon>Geoglossaceae</taxon>
        <taxon>Trichoglossum</taxon>
    </lineage>
</organism>
<evidence type="ECO:0000313" key="3">
    <source>
        <dbReference type="EMBL" id="KAH0565333.1"/>
    </source>
</evidence>
<accession>A0A9P8RSS0</accession>
<dbReference type="InterPro" id="IPR052973">
    <property type="entry name" value="Fungal_sec-metab_reg_TF"/>
</dbReference>